<evidence type="ECO:0000313" key="3">
    <source>
        <dbReference type="Proteomes" id="UP000178129"/>
    </source>
</evidence>
<proteinExistence type="predicted"/>
<organism evidence="2 3">
    <name type="scientific">Rhynchosporium graminicola</name>
    <dbReference type="NCBI Taxonomy" id="2792576"/>
    <lineage>
        <taxon>Eukaryota</taxon>
        <taxon>Fungi</taxon>
        <taxon>Dikarya</taxon>
        <taxon>Ascomycota</taxon>
        <taxon>Pezizomycotina</taxon>
        <taxon>Leotiomycetes</taxon>
        <taxon>Helotiales</taxon>
        <taxon>Ploettnerulaceae</taxon>
        <taxon>Rhynchosporium</taxon>
    </lineage>
</organism>
<dbReference type="InParanoid" id="A0A1E1LAG8"/>
<protein>
    <submittedName>
        <fullName evidence="2">Uncharacterized protein</fullName>
    </submittedName>
</protein>
<dbReference type="EMBL" id="FJUW01000042">
    <property type="protein sequence ID" value="CZT07354.1"/>
    <property type="molecule type" value="Genomic_DNA"/>
</dbReference>
<comment type="caution">
    <text evidence="2">The sequence shown here is derived from an EMBL/GenBank/DDBJ whole genome shotgun (WGS) entry which is preliminary data.</text>
</comment>
<reference evidence="3" key="1">
    <citation type="submission" date="2016-03" db="EMBL/GenBank/DDBJ databases">
        <authorList>
            <person name="Ploux O."/>
        </authorList>
    </citation>
    <scope>NUCLEOTIDE SEQUENCE [LARGE SCALE GENOMIC DNA]</scope>
    <source>
        <strain evidence="3">UK7</strain>
    </source>
</reference>
<keyword evidence="1" id="KW-0812">Transmembrane</keyword>
<sequence>MESYATILIVLLVLFLLIVSWVVFGKLMVLKVAEYMAYNQDAYEAEAAAAAERAAKRVTKLAAKEEATRKAEEEQELLEAAVMCPNCKIQHGPPSAVSAITDFQDCCDRHKPAPTAVPHKTVFSVASTESTV</sequence>
<evidence type="ECO:0000313" key="2">
    <source>
        <dbReference type="EMBL" id="CZT07354.1"/>
    </source>
</evidence>
<dbReference type="Proteomes" id="UP000178129">
    <property type="component" value="Unassembled WGS sequence"/>
</dbReference>
<accession>A0A1E1LAG8</accession>
<feature type="transmembrane region" description="Helical" evidence="1">
    <location>
        <begin position="6"/>
        <end position="29"/>
    </location>
</feature>
<keyword evidence="1" id="KW-1133">Transmembrane helix</keyword>
<evidence type="ECO:0000256" key="1">
    <source>
        <dbReference type="SAM" id="Phobius"/>
    </source>
</evidence>
<keyword evidence="1" id="KW-0472">Membrane</keyword>
<name>A0A1E1LAG8_9HELO</name>
<keyword evidence="3" id="KW-1185">Reference proteome</keyword>
<gene>
    <name evidence="2" type="ORF">RCO7_07322</name>
</gene>
<dbReference type="AlphaFoldDB" id="A0A1E1LAG8"/>